<dbReference type="Proteomes" id="UP000230069">
    <property type="component" value="Unassembled WGS sequence"/>
</dbReference>
<dbReference type="InParanoid" id="A0A2G5E2E1"/>
<accession>A0A2G5E2E1</accession>
<dbReference type="InterPro" id="IPR001810">
    <property type="entry name" value="F-box_dom"/>
</dbReference>
<dbReference type="Pfam" id="PF08268">
    <property type="entry name" value="FBA_3"/>
    <property type="match status" value="1"/>
</dbReference>
<evidence type="ECO:0000313" key="2">
    <source>
        <dbReference type="EMBL" id="PIA49948.1"/>
    </source>
</evidence>
<reference evidence="2 3" key="1">
    <citation type="submission" date="2017-09" db="EMBL/GenBank/DDBJ databases">
        <title>WGS assembly of Aquilegia coerulea Goldsmith.</title>
        <authorList>
            <person name="Hodges S."/>
            <person name="Kramer E."/>
            <person name="Nordborg M."/>
            <person name="Tomkins J."/>
            <person name="Borevitz J."/>
            <person name="Derieg N."/>
            <person name="Yan J."/>
            <person name="Mihaltcheva S."/>
            <person name="Hayes R.D."/>
            <person name="Rokhsar D."/>
        </authorList>
    </citation>
    <scope>NUCLEOTIDE SEQUENCE [LARGE SCALE GENOMIC DNA]</scope>
    <source>
        <strain evidence="3">cv. Goldsmith</strain>
    </source>
</reference>
<dbReference type="FunCoup" id="A0A2G5E2E1">
    <property type="interactions" value="404"/>
</dbReference>
<evidence type="ECO:0000313" key="3">
    <source>
        <dbReference type="Proteomes" id="UP000230069"/>
    </source>
</evidence>
<dbReference type="SMART" id="SM00256">
    <property type="entry name" value="FBOX"/>
    <property type="match status" value="1"/>
</dbReference>
<gene>
    <name evidence="2" type="ORF">AQUCO_01300586v1</name>
</gene>
<organism evidence="2 3">
    <name type="scientific">Aquilegia coerulea</name>
    <name type="common">Rocky mountain columbine</name>
    <dbReference type="NCBI Taxonomy" id="218851"/>
    <lineage>
        <taxon>Eukaryota</taxon>
        <taxon>Viridiplantae</taxon>
        <taxon>Streptophyta</taxon>
        <taxon>Embryophyta</taxon>
        <taxon>Tracheophyta</taxon>
        <taxon>Spermatophyta</taxon>
        <taxon>Magnoliopsida</taxon>
        <taxon>Ranunculales</taxon>
        <taxon>Ranunculaceae</taxon>
        <taxon>Thalictroideae</taxon>
        <taxon>Aquilegia</taxon>
    </lineage>
</organism>
<dbReference type="NCBIfam" id="TIGR01640">
    <property type="entry name" value="F_box_assoc_1"/>
    <property type="match status" value="2"/>
</dbReference>
<dbReference type="Gene3D" id="1.20.1280.50">
    <property type="match status" value="1"/>
</dbReference>
<dbReference type="Pfam" id="PF07734">
    <property type="entry name" value="FBA_1"/>
    <property type="match status" value="1"/>
</dbReference>
<proteinExistence type="predicted"/>
<evidence type="ECO:0000259" key="1">
    <source>
        <dbReference type="PROSITE" id="PS50181"/>
    </source>
</evidence>
<keyword evidence="3" id="KW-1185">Reference proteome</keyword>
<protein>
    <recommendedName>
        <fullName evidence="1">F-box domain-containing protein</fullName>
    </recommendedName>
</protein>
<dbReference type="PANTHER" id="PTHR31672:SF13">
    <property type="entry name" value="F-BOX PROTEIN CPR30-LIKE"/>
    <property type="match status" value="1"/>
</dbReference>
<dbReference type="InterPro" id="IPR036047">
    <property type="entry name" value="F-box-like_dom_sf"/>
</dbReference>
<dbReference type="InterPro" id="IPR050796">
    <property type="entry name" value="SCF_F-box_component"/>
</dbReference>
<dbReference type="STRING" id="218851.A0A2G5E2E1"/>
<dbReference type="InterPro" id="IPR006527">
    <property type="entry name" value="F-box-assoc_dom_typ1"/>
</dbReference>
<name>A0A2G5E2E1_AQUCA</name>
<feature type="domain" description="F-box" evidence="1">
    <location>
        <begin position="35"/>
        <end position="81"/>
    </location>
</feature>
<dbReference type="PANTHER" id="PTHR31672">
    <property type="entry name" value="BNACNNG10540D PROTEIN"/>
    <property type="match status" value="1"/>
</dbReference>
<dbReference type="SUPFAM" id="SSF81383">
    <property type="entry name" value="F-box domain"/>
    <property type="match status" value="1"/>
</dbReference>
<dbReference type="OrthoDB" id="1894463at2759"/>
<dbReference type="InterPro" id="IPR013187">
    <property type="entry name" value="F-box-assoc_dom_typ3"/>
</dbReference>
<dbReference type="Pfam" id="PF12937">
    <property type="entry name" value="F-box-like"/>
    <property type="match status" value="1"/>
</dbReference>
<sequence>MAKRKFENIPRKIRKSGRKIRRIVKQAEEQWQEASELMPNLPNEITFDILSRLPIKTLSACRWVNKAWYKTIKQPEFIKAHHDKLIQNNSDCLIFAQNFCYFIDHESLSSIQTTINSPLFILQVQPRQGTKSFEFFSCNGIVLVCSETQPYSINNPITGEQVLVHQSENYNGICDHIGFGFDPVSEVFKILRMFCGSGKTYAEVYNCGTGKWRVIDNNPWFSKITGDVIRLPEEWQATFQELDNGVVQWRLIDNNRSSKLICNKNNVPNNVFVNGSLHWLGLLDSKWTIISFKLNTEEFQLIPLPLGVDLSRKEWHIYLCVLGNYLCVVDEINEKHLEIWMMRDYGRESSWDKKYIIRNIVEDNGDVFEERYRPIGLMQNGEILLMYDYDRYLGYYDPVTKVLRCIDIDLPYQDPKNLSFLLPLLHVGSLISPCQIGK</sequence>
<dbReference type="PROSITE" id="PS50181">
    <property type="entry name" value="FBOX"/>
    <property type="match status" value="1"/>
</dbReference>
<dbReference type="AlphaFoldDB" id="A0A2G5E2E1"/>
<dbReference type="InterPro" id="IPR017451">
    <property type="entry name" value="F-box-assoc_interact_dom"/>
</dbReference>
<dbReference type="EMBL" id="KZ305030">
    <property type="protein sequence ID" value="PIA49948.1"/>
    <property type="molecule type" value="Genomic_DNA"/>
</dbReference>